<dbReference type="Proteomes" id="UP001062846">
    <property type="component" value="Chromosome 4"/>
</dbReference>
<evidence type="ECO:0000313" key="2">
    <source>
        <dbReference type="Proteomes" id="UP001062846"/>
    </source>
</evidence>
<protein>
    <submittedName>
        <fullName evidence="1">Uncharacterized protein</fullName>
    </submittedName>
</protein>
<proteinExistence type="predicted"/>
<sequence>MIRLKQILSTICPYFLFVYPLLPAVGTLTQRIWTKAARLWYSADGRGSPDMVEPHRSDLVLAPTGGFLTYLITSSSTRSSSMARLWFRAGPENGSSIDAGRG</sequence>
<organism evidence="1 2">
    <name type="scientific">Rhododendron molle</name>
    <name type="common">Chinese azalea</name>
    <name type="synonym">Azalea mollis</name>
    <dbReference type="NCBI Taxonomy" id="49168"/>
    <lineage>
        <taxon>Eukaryota</taxon>
        <taxon>Viridiplantae</taxon>
        <taxon>Streptophyta</taxon>
        <taxon>Embryophyta</taxon>
        <taxon>Tracheophyta</taxon>
        <taxon>Spermatophyta</taxon>
        <taxon>Magnoliopsida</taxon>
        <taxon>eudicotyledons</taxon>
        <taxon>Gunneridae</taxon>
        <taxon>Pentapetalae</taxon>
        <taxon>asterids</taxon>
        <taxon>Ericales</taxon>
        <taxon>Ericaceae</taxon>
        <taxon>Ericoideae</taxon>
        <taxon>Rhodoreae</taxon>
        <taxon>Rhododendron</taxon>
    </lineage>
</organism>
<dbReference type="EMBL" id="CM046391">
    <property type="protein sequence ID" value="KAI8560360.1"/>
    <property type="molecule type" value="Genomic_DNA"/>
</dbReference>
<accession>A0ACC0P426</accession>
<name>A0ACC0P426_RHOML</name>
<comment type="caution">
    <text evidence="1">The sequence shown here is derived from an EMBL/GenBank/DDBJ whole genome shotgun (WGS) entry which is preliminary data.</text>
</comment>
<keyword evidence="2" id="KW-1185">Reference proteome</keyword>
<evidence type="ECO:0000313" key="1">
    <source>
        <dbReference type="EMBL" id="KAI8560360.1"/>
    </source>
</evidence>
<reference evidence="1" key="1">
    <citation type="submission" date="2022-02" db="EMBL/GenBank/DDBJ databases">
        <title>Plant Genome Project.</title>
        <authorList>
            <person name="Zhang R.-G."/>
        </authorList>
    </citation>
    <scope>NUCLEOTIDE SEQUENCE</scope>
    <source>
        <strain evidence="1">AT1</strain>
    </source>
</reference>
<gene>
    <name evidence="1" type="ORF">RHMOL_Rhmol04G0249500</name>
</gene>